<reference evidence="8" key="3">
    <citation type="submission" date="2011-03" db="EMBL/GenBank/DDBJ databases">
        <title>Annotation of Magnaporthe poae ATCC 64411.</title>
        <authorList>
            <person name="Ma L.-J."/>
            <person name="Dead R."/>
            <person name="Young S.K."/>
            <person name="Zeng Q."/>
            <person name="Gargeya S."/>
            <person name="Fitzgerald M."/>
            <person name="Haas B."/>
            <person name="Abouelleil A."/>
            <person name="Alvarado L."/>
            <person name="Arachchi H.M."/>
            <person name="Berlin A."/>
            <person name="Brown A."/>
            <person name="Chapman S.B."/>
            <person name="Chen Z."/>
            <person name="Dunbar C."/>
            <person name="Freedman E."/>
            <person name="Gearin G."/>
            <person name="Gellesch M."/>
            <person name="Goldberg J."/>
            <person name="Griggs A."/>
            <person name="Gujja S."/>
            <person name="Heiman D."/>
            <person name="Howarth C."/>
            <person name="Larson L."/>
            <person name="Lui A."/>
            <person name="MacDonald P.J.P."/>
            <person name="Mehta T."/>
            <person name="Montmayeur A."/>
            <person name="Murphy C."/>
            <person name="Neiman D."/>
            <person name="Pearson M."/>
            <person name="Priest M."/>
            <person name="Roberts A."/>
            <person name="Saif S."/>
            <person name="Shea T."/>
            <person name="Shenoy N."/>
            <person name="Sisk P."/>
            <person name="Stolte C."/>
            <person name="Sykes S."/>
            <person name="Yandava C."/>
            <person name="Wortman J."/>
            <person name="Nusbaum C."/>
            <person name="Birren B."/>
        </authorList>
    </citation>
    <scope>NUCLEOTIDE SEQUENCE</scope>
    <source>
        <strain evidence="8">ATCC 64411</strain>
    </source>
</reference>
<dbReference type="SUPFAM" id="SSF57667">
    <property type="entry name" value="beta-beta-alpha zinc fingers"/>
    <property type="match status" value="4"/>
</dbReference>
<evidence type="ECO:0000313" key="10">
    <source>
        <dbReference type="Proteomes" id="UP000011715"/>
    </source>
</evidence>
<proteinExistence type="predicted"/>
<dbReference type="PANTHER" id="PTHR19818">
    <property type="entry name" value="ZINC FINGER PROTEIN ZIC AND GLI"/>
    <property type="match status" value="1"/>
</dbReference>
<feature type="region of interest" description="Disordered" evidence="6">
    <location>
        <begin position="1"/>
        <end position="100"/>
    </location>
</feature>
<feature type="domain" description="C2H2-type" evidence="7">
    <location>
        <begin position="328"/>
        <end position="358"/>
    </location>
</feature>
<dbReference type="InterPro" id="IPR013087">
    <property type="entry name" value="Znf_C2H2_type"/>
</dbReference>
<keyword evidence="2" id="KW-0677">Repeat</keyword>
<dbReference type="SMART" id="SM00355">
    <property type="entry name" value="ZnF_C2H2"/>
    <property type="match status" value="10"/>
</dbReference>
<accession>A0A0C4DTR4</accession>
<dbReference type="VEuPathDB" id="FungiDB:MAPG_03336"/>
<dbReference type="STRING" id="644358.A0A0C4DTR4"/>
<dbReference type="Gene3D" id="3.30.160.60">
    <property type="entry name" value="Classic Zinc Finger"/>
    <property type="match status" value="5"/>
</dbReference>
<feature type="domain" description="C2H2-type" evidence="7">
    <location>
        <begin position="138"/>
        <end position="168"/>
    </location>
</feature>
<reference evidence="10" key="1">
    <citation type="submission" date="2010-05" db="EMBL/GenBank/DDBJ databases">
        <title>The genome sequence of Magnaporthe poae strain ATCC 64411.</title>
        <authorList>
            <person name="Ma L.-J."/>
            <person name="Dead R."/>
            <person name="Young S."/>
            <person name="Zeng Q."/>
            <person name="Koehrsen M."/>
            <person name="Alvarado L."/>
            <person name="Berlin A."/>
            <person name="Chapman S.B."/>
            <person name="Chen Z."/>
            <person name="Freedman E."/>
            <person name="Gellesch M."/>
            <person name="Goldberg J."/>
            <person name="Griggs A."/>
            <person name="Gujja S."/>
            <person name="Heilman E.R."/>
            <person name="Heiman D."/>
            <person name="Hepburn T."/>
            <person name="Howarth C."/>
            <person name="Jen D."/>
            <person name="Larson L."/>
            <person name="Mehta T."/>
            <person name="Neiman D."/>
            <person name="Pearson M."/>
            <person name="Roberts A."/>
            <person name="Saif S."/>
            <person name="Shea T."/>
            <person name="Shenoy N."/>
            <person name="Sisk P."/>
            <person name="Stolte C."/>
            <person name="Sykes S."/>
            <person name="Walk T."/>
            <person name="White J."/>
            <person name="Yandava C."/>
            <person name="Haas B."/>
            <person name="Nusbaum C."/>
            <person name="Birren B."/>
        </authorList>
    </citation>
    <scope>NUCLEOTIDE SEQUENCE [LARGE SCALE GENOMIC DNA]</scope>
    <source>
        <strain evidence="10">ATCC 64411 / 73-15</strain>
    </source>
</reference>
<evidence type="ECO:0000313" key="9">
    <source>
        <dbReference type="EnsemblFungi" id="MAPG_03336T0"/>
    </source>
</evidence>
<dbReference type="PROSITE" id="PS00028">
    <property type="entry name" value="ZINC_FINGER_C2H2_1"/>
    <property type="match status" value="6"/>
</dbReference>
<dbReference type="GO" id="GO:0045944">
    <property type="term" value="P:positive regulation of transcription by RNA polymerase II"/>
    <property type="evidence" value="ECO:0007669"/>
    <property type="project" value="UniProtKB-ARBA"/>
</dbReference>
<feature type="domain" description="C2H2-type" evidence="7">
    <location>
        <begin position="108"/>
        <end position="137"/>
    </location>
</feature>
<keyword evidence="4" id="KW-0862">Zinc</keyword>
<keyword evidence="3 5" id="KW-0863">Zinc-finger</keyword>
<feature type="domain" description="C2H2-type" evidence="7">
    <location>
        <begin position="231"/>
        <end position="261"/>
    </location>
</feature>
<evidence type="ECO:0000256" key="4">
    <source>
        <dbReference type="ARBA" id="ARBA00022833"/>
    </source>
</evidence>
<sequence length="606" mass="66305">MKRKNEDEQPRRRSKRQLTAAEHGIGKPCPQGSDDGHEPDTHADADIQSSAGSYVDSGAESDGEVDDEDDGQSTPATTITRAGDARPGPPSTSTTTSRKVFPSMLKTIKCTHPGCPKTFNRPARLAAHLRSHTGDRALKCPHEGCDKAYFNEKHLKQHIKGSHTGERQYACPEPGCDKTFLTGTRLRRHAIVHSGQGRFPCTSHGPCDKVFRKHQTLQRHVRADHLGQPAFACSHDNCGAGFDTANTLRKHIQREHGELRFWCDECGKEDGEAGRRTGFTTMNLLMVHMRRCHVDCHFCDARCGSQWELERHIEMHHSGSSAADRKVVACTWDGCDKKFTRRANLNVHIRMVHEGYRFVCGEVGFPDSPELVAAGWGGGGDGDGDGDALGSGAACGSGFHTKRRLENHIRVAHLGIERLAKTVREDENDGDISLKPAGLFSMYASTTTANWDDDDEGLLFVATSRQMPPPATAQVTTSTDLFCSQPDCFQVFSSVEERDKHVQQLHPGSRDGFAEHPAPVPPPTWEESHPVGAQFPAAAEDVSPYTSGVLPVVDGTNDSMFPQTVFEGQNLSNCGMFAEEPVYDTACQATNKIDDLSALVDPSLFA</sequence>
<gene>
    <name evidence="8" type="ORF">MAPG_03336</name>
</gene>
<evidence type="ECO:0000256" key="3">
    <source>
        <dbReference type="ARBA" id="ARBA00022771"/>
    </source>
</evidence>
<keyword evidence="1" id="KW-0479">Metal-binding</keyword>
<reference evidence="8" key="2">
    <citation type="submission" date="2010-05" db="EMBL/GenBank/DDBJ databases">
        <title>The Genome Sequence of Magnaporthe poae strain ATCC 64411.</title>
        <authorList>
            <consortium name="The Broad Institute Genome Sequencing Platform"/>
            <consortium name="Broad Institute Genome Sequencing Center for Infectious Disease"/>
            <person name="Ma L.-J."/>
            <person name="Dead R."/>
            <person name="Young S."/>
            <person name="Zeng Q."/>
            <person name="Koehrsen M."/>
            <person name="Alvarado L."/>
            <person name="Berlin A."/>
            <person name="Chapman S.B."/>
            <person name="Chen Z."/>
            <person name="Freedman E."/>
            <person name="Gellesch M."/>
            <person name="Goldberg J."/>
            <person name="Griggs A."/>
            <person name="Gujja S."/>
            <person name="Heilman E.R."/>
            <person name="Heiman D."/>
            <person name="Hepburn T."/>
            <person name="Howarth C."/>
            <person name="Jen D."/>
            <person name="Larson L."/>
            <person name="Mehta T."/>
            <person name="Neiman D."/>
            <person name="Pearson M."/>
            <person name="Roberts A."/>
            <person name="Saif S."/>
            <person name="Shea T."/>
            <person name="Shenoy N."/>
            <person name="Sisk P."/>
            <person name="Stolte C."/>
            <person name="Sykes S."/>
            <person name="Walk T."/>
            <person name="White J."/>
            <person name="Yandava C."/>
            <person name="Haas B."/>
            <person name="Nusbaum C."/>
            <person name="Birren B."/>
        </authorList>
    </citation>
    <scope>NUCLEOTIDE SEQUENCE</scope>
    <source>
        <strain evidence="8">ATCC 64411</strain>
    </source>
</reference>
<dbReference type="InterPro" id="IPR036236">
    <property type="entry name" value="Znf_C2H2_sf"/>
</dbReference>
<feature type="domain" description="C2H2-type" evidence="7">
    <location>
        <begin position="169"/>
        <end position="198"/>
    </location>
</feature>
<reference evidence="9" key="4">
    <citation type="journal article" date="2015" name="G3 (Bethesda)">
        <title>Genome sequences of three phytopathogenic species of the Magnaporthaceae family of fungi.</title>
        <authorList>
            <person name="Okagaki L.H."/>
            <person name="Nunes C.C."/>
            <person name="Sailsbery J."/>
            <person name="Clay B."/>
            <person name="Brown D."/>
            <person name="John T."/>
            <person name="Oh Y."/>
            <person name="Young N."/>
            <person name="Fitzgerald M."/>
            <person name="Haas B.J."/>
            <person name="Zeng Q."/>
            <person name="Young S."/>
            <person name="Adiconis X."/>
            <person name="Fan L."/>
            <person name="Levin J.Z."/>
            <person name="Mitchell T.K."/>
            <person name="Okubara P.A."/>
            <person name="Farman M.L."/>
            <person name="Kohn L.M."/>
            <person name="Birren B."/>
            <person name="Ma L.-J."/>
            <person name="Dean R.A."/>
        </authorList>
    </citation>
    <scope>NUCLEOTIDE SEQUENCE</scope>
    <source>
        <strain evidence="9">ATCC 64411 / 73-15</strain>
    </source>
</reference>
<keyword evidence="10" id="KW-1185">Reference proteome</keyword>
<reference evidence="9" key="5">
    <citation type="submission" date="2015-06" db="UniProtKB">
        <authorList>
            <consortium name="EnsemblFungi"/>
        </authorList>
    </citation>
    <scope>IDENTIFICATION</scope>
    <source>
        <strain evidence="9">ATCC 64411</strain>
    </source>
</reference>
<dbReference type="PANTHER" id="PTHR19818:SF139">
    <property type="entry name" value="PAIR-RULE PROTEIN ODD-PAIRED"/>
    <property type="match status" value="1"/>
</dbReference>
<feature type="compositionally biased region" description="Basic and acidic residues" evidence="6">
    <location>
        <begin position="1"/>
        <end position="11"/>
    </location>
</feature>
<evidence type="ECO:0000313" key="8">
    <source>
        <dbReference type="EMBL" id="KLU84292.1"/>
    </source>
</evidence>
<dbReference type="OrthoDB" id="4748970at2759"/>
<dbReference type="GO" id="GO:0008270">
    <property type="term" value="F:zinc ion binding"/>
    <property type="evidence" value="ECO:0007669"/>
    <property type="project" value="UniProtKB-KW"/>
</dbReference>
<dbReference type="EnsemblFungi" id="MAPG_03336T0">
    <property type="protein sequence ID" value="MAPG_03336T0"/>
    <property type="gene ID" value="MAPG_03336"/>
</dbReference>
<dbReference type="Proteomes" id="UP000011715">
    <property type="component" value="Unassembled WGS sequence"/>
</dbReference>
<dbReference type="Pfam" id="PF00096">
    <property type="entry name" value="zf-C2H2"/>
    <property type="match status" value="2"/>
</dbReference>
<dbReference type="GO" id="GO:0000981">
    <property type="term" value="F:DNA-binding transcription factor activity, RNA polymerase II-specific"/>
    <property type="evidence" value="ECO:0007669"/>
    <property type="project" value="TreeGrafter"/>
</dbReference>
<dbReference type="EMBL" id="ADBL01000800">
    <property type="status" value="NOT_ANNOTATED_CDS"/>
    <property type="molecule type" value="Genomic_DNA"/>
</dbReference>
<dbReference type="GO" id="GO:0005634">
    <property type="term" value="C:nucleus"/>
    <property type="evidence" value="ECO:0007669"/>
    <property type="project" value="UniProtKB-ARBA"/>
</dbReference>
<dbReference type="EMBL" id="GL876967">
    <property type="protein sequence ID" value="KLU84292.1"/>
    <property type="molecule type" value="Genomic_DNA"/>
</dbReference>
<evidence type="ECO:0000259" key="7">
    <source>
        <dbReference type="PROSITE" id="PS50157"/>
    </source>
</evidence>
<dbReference type="eggNOG" id="KOG1721">
    <property type="taxonomic scope" value="Eukaryota"/>
</dbReference>
<organism evidence="9 10">
    <name type="scientific">Magnaporthiopsis poae (strain ATCC 64411 / 73-15)</name>
    <name type="common">Kentucky bluegrass fungus</name>
    <name type="synonym">Magnaporthe poae</name>
    <dbReference type="NCBI Taxonomy" id="644358"/>
    <lineage>
        <taxon>Eukaryota</taxon>
        <taxon>Fungi</taxon>
        <taxon>Dikarya</taxon>
        <taxon>Ascomycota</taxon>
        <taxon>Pezizomycotina</taxon>
        <taxon>Sordariomycetes</taxon>
        <taxon>Sordariomycetidae</taxon>
        <taxon>Magnaporthales</taxon>
        <taxon>Magnaporthaceae</taxon>
        <taxon>Magnaporthiopsis</taxon>
    </lineage>
</organism>
<feature type="compositionally biased region" description="Acidic residues" evidence="6">
    <location>
        <begin position="59"/>
        <end position="71"/>
    </location>
</feature>
<feature type="compositionally biased region" description="Basic and acidic residues" evidence="6">
    <location>
        <begin position="34"/>
        <end position="45"/>
    </location>
</feature>
<dbReference type="GO" id="GO:0000978">
    <property type="term" value="F:RNA polymerase II cis-regulatory region sequence-specific DNA binding"/>
    <property type="evidence" value="ECO:0007669"/>
    <property type="project" value="TreeGrafter"/>
</dbReference>
<protein>
    <submittedName>
        <fullName evidence="8">Zinc finger protein 467</fullName>
    </submittedName>
</protein>
<dbReference type="AlphaFoldDB" id="A0A0C4DTR4"/>
<evidence type="ECO:0000256" key="1">
    <source>
        <dbReference type="ARBA" id="ARBA00022723"/>
    </source>
</evidence>
<evidence type="ECO:0000256" key="5">
    <source>
        <dbReference type="PROSITE-ProRule" id="PRU00042"/>
    </source>
</evidence>
<name>A0A0C4DTR4_MAGP6</name>
<feature type="domain" description="C2H2-type" evidence="7">
    <location>
        <begin position="199"/>
        <end position="230"/>
    </location>
</feature>
<evidence type="ECO:0000256" key="2">
    <source>
        <dbReference type="ARBA" id="ARBA00022737"/>
    </source>
</evidence>
<dbReference type="PROSITE" id="PS50157">
    <property type="entry name" value="ZINC_FINGER_C2H2_2"/>
    <property type="match status" value="6"/>
</dbReference>
<dbReference type="InterPro" id="IPR050329">
    <property type="entry name" value="GLI_C2H2-zinc-finger"/>
</dbReference>
<evidence type="ECO:0000256" key="6">
    <source>
        <dbReference type="SAM" id="MobiDB-lite"/>
    </source>
</evidence>